<gene>
    <name evidence="2" type="ORF">B0T10DRAFT_594845</name>
</gene>
<dbReference type="EMBL" id="JAGPYM010000075">
    <property type="protein sequence ID" value="KAH6869283.1"/>
    <property type="molecule type" value="Genomic_DNA"/>
</dbReference>
<dbReference type="PANTHER" id="PTHR33488:SF2">
    <property type="entry name" value="EARLY ENDOSOME ANTIGEN 1-LIKE"/>
    <property type="match status" value="1"/>
</dbReference>
<feature type="coiled-coil region" evidence="1">
    <location>
        <begin position="236"/>
        <end position="268"/>
    </location>
</feature>
<evidence type="ECO:0000256" key="1">
    <source>
        <dbReference type="SAM" id="Coils"/>
    </source>
</evidence>
<protein>
    <submittedName>
        <fullName evidence="2">Uncharacterized protein</fullName>
    </submittedName>
</protein>
<accession>A0A9P8VQ89</accession>
<evidence type="ECO:0000313" key="3">
    <source>
        <dbReference type="Proteomes" id="UP000777438"/>
    </source>
</evidence>
<proteinExistence type="predicted"/>
<dbReference type="OrthoDB" id="5406275at2759"/>
<keyword evidence="1" id="KW-0175">Coiled coil</keyword>
<reference evidence="2 3" key="1">
    <citation type="journal article" date="2021" name="Nat. Commun.">
        <title>Genetic determinants of endophytism in the Arabidopsis root mycobiome.</title>
        <authorList>
            <person name="Mesny F."/>
            <person name="Miyauchi S."/>
            <person name="Thiergart T."/>
            <person name="Pickel B."/>
            <person name="Atanasova L."/>
            <person name="Karlsson M."/>
            <person name="Huettel B."/>
            <person name="Barry K.W."/>
            <person name="Haridas S."/>
            <person name="Chen C."/>
            <person name="Bauer D."/>
            <person name="Andreopoulos W."/>
            <person name="Pangilinan J."/>
            <person name="LaButti K."/>
            <person name="Riley R."/>
            <person name="Lipzen A."/>
            <person name="Clum A."/>
            <person name="Drula E."/>
            <person name="Henrissat B."/>
            <person name="Kohler A."/>
            <person name="Grigoriev I.V."/>
            <person name="Martin F.M."/>
            <person name="Hacquard S."/>
        </authorList>
    </citation>
    <scope>NUCLEOTIDE SEQUENCE [LARGE SCALE GENOMIC DNA]</scope>
    <source>
        <strain evidence="2 3">MPI-CAGE-CH-0241</strain>
    </source>
</reference>
<organism evidence="2 3">
    <name type="scientific">Thelonectria olida</name>
    <dbReference type="NCBI Taxonomy" id="1576542"/>
    <lineage>
        <taxon>Eukaryota</taxon>
        <taxon>Fungi</taxon>
        <taxon>Dikarya</taxon>
        <taxon>Ascomycota</taxon>
        <taxon>Pezizomycotina</taxon>
        <taxon>Sordariomycetes</taxon>
        <taxon>Hypocreomycetidae</taxon>
        <taxon>Hypocreales</taxon>
        <taxon>Nectriaceae</taxon>
        <taxon>Thelonectria</taxon>
    </lineage>
</organism>
<name>A0A9P8VQ89_9HYPO</name>
<comment type="caution">
    <text evidence="2">The sequence shown here is derived from an EMBL/GenBank/DDBJ whole genome shotgun (WGS) entry which is preliminary data.</text>
</comment>
<dbReference type="Proteomes" id="UP000777438">
    <property type="component" value="Unassembled WGS sequence"/>
</dbReference>
<dbReference type="AlphaFoldDB" id="A0A9P8VQ89"/>
<evidence type="ECO:0000313" key="2">
    <source>
        <dbReference type="EMBL" id="KAH6869283.1"/>
    </source>
</evidence>
<sequence length="460" mass="51920">MAISVMAFLLKPAADRKAAGITVSDLVIKSDNGTEIGKLPSKYFHTNLHHCSDVGRLAFLDAQQRINKINSIARTMMEDGGSVSCIVELLEDPEDAKLNLKPELDGVKRTAVDCRKECEDVKKKFEYWHRVIIHLSQTALDLRAEKASAQKNLHTARERGGKAQDELDCLFSLPPIEEPSYYDELDTAQRLAGPMTSAPKLNRGYIANFGTAWLGIKSKVSRDEDQEYEEAHRAKHERKYQQIIDKERERREAQRKLAEEEVNDARVREATILGQIEQAVKDLSLEEDKLVDAKASLVKASSDLKRLGNHELGLVMKKVDVFLETIERNVQGGSDGNNVSINLGKTSKKRVLEAALQIQGRFSVISDISSAYVKISNTCIREAINRIREAINRMELLSKVDGFDWETKREEFSQWCLEAIDQIHCISKDTSDHIGETMQNRIQMLEQRAIEAAEEAAEDE</sequence>
<dbReference type="PANTHER" id="PTHR33488">
    <property type="entry name" value="ZGC:162509"/>
    <property type="match status" value="1"/>
</dbReference>
<keyword evidence="3" id="KW-1185">Reference proteome</keyword>